<evidence type="ECO:0000313" key="8">
    <source>
        <dbReference type="EMBL" id="PVH96145.1"/>
    </source>
</evidence>
<evidence type="ECO:0000313" key="9">
    <source>
        <dbReference type="Proteomes" id="UP000244855"/>
    </source>
</evidence>
<organism evidence="8 9">
    <name type="scientific">Periconia macrospinosa</name>
    <dbReference type="NCBI Taxonomy" id="97972"/>
    <lineage>
        <taxon>Eukaryota</taxon>
        <taxon>Fungi</taxon>
        <taxon>Dikarya</taxon>
        <taxon>Ascomycota</taxon>
        <taxon>Pezizomycotina</taxon>
        <taxon>Dothideomycetes</taxon>
        <taxon>Pleosporomycetidae</taxon>
        <taxon>Pleosporales</taxon>
        <taxon>Massarineae</taxon>
        <taxon>Periconiaceae</taxon>
        <taxon>Periconia</taxon>
    </lineage>
</organism>
<keyword evidence="2" id="KW-0479">Metal-binding</keyword>
<dbReference type="GO" id="GO:0016567">
    <property type="term" value="P:protein ubiquitination"/>
    <property type="evidence" value="ECO:0007669"/>
    <property type="project" value="InterPro"/>
</dbReference>
<keyword evidence="1" id="KW-0808">Transferase</keyword>
<reference evidence="8 9" key="1">
    <citation type="journal article" date="2018" name="Sci. Rep.">
        <title>Comparative genomics provides insights into the lifestyle and reveals functional heterogeneity of dark septate endophytic fungi.</title>
        <authorList>
            <person name="Knapp D.G."/>
            <person name="Nemeth J.B."/>
            <person name="Barry K."/>
            <person name="Hainaut M."/>
            <person name="Henrissat B."/>
            <person name="Johnson J."/>
            <person name="Kuo A."/>
            <person name="Lim J.H.P."/>
            <person name="Lipzen A."/>
            <person name="Nolan M."/>
            <person name="Ohm R.A."/>
            <person name="Tamas L."/>
            <person name="Grigoriev I.V."/>
            <person name="Spatafora J.W."/>
            <person name="Nagy L.G."/>
            <person name="Kovacs G.M."/>
        </authorList>
    </citation>
    <scope>NUCLEOTIDE SEQUENCE [LARGE SCALE GENOMIC DNA]</scope>
    <source>
        <strain evidence="8 9">DSE2036</strain>
    </source>
</reference>
<keyword evidence="4" id="KW-0863">Zinc-finger</keyword>
<evidence type="ECO:0000256" key="6">
    <source>
        <dbReference type="ARBA" id="ARBA00022833"/>
    </source>
</evidence>
<dbReference type="PANTHER" id="PTHR11685">
    <property type="entry name" value="RBR FAMILY RING FINGER AND IBR DOMAIN-CONTAINING"/>
    <property type="match status" value="1"/>
</dbReference>
<accession>A0A2V1DDQ8</accession>
<keyword evidence="6" id="KW-0862">Zinc</keyword>
<keyword evidence="3" id="KW-0677">Repeat</keyword>
<keyword evidence="9" id="KW-1185">Reference proteome</keyword>
<dbReference type="AlphaFoldDB" id="A0A2V1DDQ8"/>
<evidence type="ECO:0000256" key="2">
    <source>
        <dbReference type="ARBA" id="ARBA00022723"/>
    </source>
</evidence>
<dbReference type="Gene3D" id="1.20.120.1750">
    <property type="match status" value="1"/>
</dbReference>
<dbReference type="Proteomes" id="UP000244855">
    <property type="component" value="Unassembled WGS sequence"/>
</dbReference>
<feature type="domain" description="RING-type" evidence="7">
    <location>
        <begin position="106"/>
        <end position="301"/>
    </location>
</feature>
<dbReference type="PROSITE" id="PS51873">
    <property type="entry name" value="TRIAD"/>
    <property type="match status" value="1"/>
</dbReference>
<dbReference type="InterPro" id="IPR031127">
    <property type="entry name" value="E3_UB_ligase_RBR"/>
</dbReference>
<dbReference type="GO" id="GO:0004842">
    <property type="term" value="F:ubiquitin-protein transferase activity"/>
    <property type="evidence" value="ECO:0007669"/>
    <property type="project" value="InterPro"/>
</dbReference>
<name>A0A2V1DDQ8_9PLEO</name>
<gene>
    <name evidence="8" type="ORF">DM02DRAFT_688575</name>
</gene>
<protein>
    <recommendedName>
        <fullName evidence="7">RING-type domain-containing protein</fullName>
    </recommendedName>
</protein>
<evidence type="ECO:0000256" key="3">
    <source>
        <dbReference type="ARBA" id="ARBA00022737"/>
    </source>
</evidence>
<sequence length="416" mass="46965">MAADDSAVVGNDVDALAVQVGATVIHSHSQHSNTVDHAPTKFSATKYWEENFWTGHNSQTTASHQEIASLNAHLYAITNRSQHGSSLVELPDDETTKTRKAAEAINRRKCVVCLQDFLWWWTIILPCGDRYCVECLKQKMFTRAANGEQAFPVKCHNIKVPLKLIAKHMSKGEIRLYKRVRDEYTTLCGLYCNHPDCGQFIADQSNESVPLKAICCKCKHATCRGCGESYHFGSCLKKQTSEECEVASAFGSQKCFNCEKTISSFSRCNHVICECRAEFCYICGVEWKQCRCPVFGIRGLMAAYEHQENPYRPWVSKNIRALIDFYNDTSIEDMDVKVYKIRLGKKQEDQILNNVHNPEDEYGDSDPEEVGRISDSCRFCGTQHHKFILLNCGHGLVHVCVKLPNNGARRGANSDE</sequence>
<evidence type="ECO:0000256" key="1">
    <source>
        <dbReference type="ARBA" id="ARBA00022679"/>
    </source>
</evidence>
<keyword evidence="5" id="KW-0833">Ubl conjugation pathway</keyword>
<dbReference type="EMBL" id="KZ805473">
    <property type="protein sequence ID" value="PVH96145.1"/>
    <property type="molecule type" value="Genomic_DNA"/>
</dbReference>
<evidence type="ECO:0000259" key="7">
    <source>
        <dbReference type="PROSITE" id="PS51873"/>
    </source>
</evidence>
<proteinExistence type="predicted"/>
<dbReference type="InterPro" id="IPR044066">
    <property type="entry name" value="TRIAD_supradom"/>
</dbReference>
<dbReference type="SUPFAM" id="SSF57850">
    <property type="entry name" value="RING/U-box"/>
    <property type="match status" value="2"/>
</dbReference>
<evidence type="ECO:0000256" key="4">
    <source>
        <dbReference type="ARBA" id="ARBA00022771"/>
    </source>
</evidence>
<dbReference type="STRING" id="97972.A0A2V1DDQ8"/>
<evidence type="ECO:0000256" key="5">
    <source>
        <dbReference type="ARBA" id="ARBA00022786"/>
    </source>
</evidence>
<dbReference type="OrthoDB" id="10009520at2759"/>
<dbReference type="GO" id="GO:0008270">
    <property type="term" value="F:zinc ion binding"/>
    <property type="evidence" value="ECO:0007669"/>
    <property type="project" value="UniProtKB-KW"/>
</dbReference>
<dbReference type="CDD" id="cd20335">
    <property type="entry name" value="BRcat_RBR"/>
    <property type="match status" value="1"/>
</dbReference>